<dbReference type="GO" id="GO:0008270">
    <property type="term" value="F:zinc ion binding"/>
    <property type="evidence" value="ECO:0007669"/>
    <property type="project" value="InterPro"/>
</dbReference>
<dbReference type="FunFam" id="1.25.40.10:FF:000677">
    <property type="entry name" value="Pentatricopeptide repeat-containing protein"/>
    <property type="match status" value="1"/>
</dbReference>
<dbReference type="InterPro" id="IPR002885">
    <property type="entry name" value="PPR_rpt"/>
</dbReference>
<evidence type="ECO:0000259" key="4">
    <source>
        <dbReference type="Pfam" id="PF14432"/>
    </source>
</evidence>
<name>A0A328E328_9ASTE</name>
<feature type="repeat" description="PPR" evidence="3">
    <location>
        <begin position="124"/>
        <end position="158"/>
    </location>
</feature>
<keyword evidence="6" id="KW-1185">Reference proteome</keyword>
<dbReference type="PROSITE" id="PS51375">
    <property type="entry name" value="PPR"/>
    <property type="match status" value="6"/>
</dbReference>
<dbReference type="AlphaFoldDB" id="A0A328E328"/>
<evidence type="ECO:0000313" key="5">
    <source>
        <dbReference type="EMBL" id="RAL52424.1"/>
    </source>
</evidence>
<dbReference type="InterPro" id="IPR046848">
    <property type="entry name" value="E_motif"/>
</dbReference>
<accession>A0A328E328</accession>
<dbReference type="InterPro" id="IPR032867">
    <property type="entry name" value="DYW_dom"/>
</dbReference>
<dbReference type="Gene3D" id="1.25.40.10">
    <property type="entry name" value="Tetratricopeptide repeat domain"/>
    <property type="match status" value="4"/>
</dbReference>
<dbReference type="PANTHER" id="PTHR47926:SF541">
    <property type="entry name" value="DYW DOMAIN-CONTAINING PROTEIN"/>
    <property type="match status" value="1"/>
</dbReference>
<sequence>MKNASATAKLYTFPLDDAGKIASRFAAQLQLCTANIHSPATSSHVRTIHAHMITSGFKPHGYILDRLIDLYCKSSNLSYARQVFDKIPQPDVFARTTMIAAYSASGDLKMASHVFRNAPLSIRDTVIYNSMITGYSHHNDGHAAINLFSDMKRKNFKPDQYTYTSVLAALALIAECELDCQQFHCAVIKSGTGTVTSVVNALMSVYVRCAFSPLASSVLLMDSAKKLFDELPKRDELSWTTIIVGFIKNDNVDAARKVFDGMDEKLLVAWNAMISGYVHKGFVSEALELFRQMYLLGIRYDEFTYTNVISACADARLFLHGKQLHAYIIRMETKAKDHFHVSVNNALMTLYWKCSRVDGVRKIFDLMITKDLISWNTVLSAYVSAGQVNEAKLVFSEMPEKNSLTWTVMISGCSQKGLGEEGLKLFNQMKLNGFEPCDYAFAGAITSCAVLAALETGRQLHTQIIRRGFISSLSAGNALITFYGRCGAIEDALCLFQRMPWLDSVSWNAMIAALGQHGQGTHAIELFEEMLEENITPDRISFLTILSACSHAGFIKEGQHYFNLMHTRYGISPGEDHYARLIDLLSRAGRFSEATNVIQDMPYKPGAPIWEALLSGCRLHGNIELAVQAADKLFELVPQHDGTYILMANMFASASRWSEAASIRKLMRERGVKKEPACSWIEVENKVHVFLVDDMNHLEIQAVYNYLEDLTARMRKAGYVPDTKYVLHDTEIEQKENALSSHSEKLAVVFGLLKLPHGATIRVFKNIRICGDCHNALKLISKLEERQIIVRDGKRFHHFRDGECSCGNYW</sequence>
<feature type="repeat" description="PPR" evidence="3">
    <location>
        <begin position="266"/>
        <end position="300"/>
    </location>
</feature>
<dbReference type="GO" id="GO:0009451">
    <property type="term" value="P:RNA modification"/>
    <property type="evidence" value="ECO:0007669"/>
    <property type="project" value="InterPro"/>
</dbReference>
<dbReference type="Pfam" id="PF20431">
    <property type="entry name" value="E_motif"/>
    <property type="match status" value="1"/>
</dbReference>
<dbReference type="Proteomes" id="UP000249390">
    <property type="component" value="Unassembled WGS sequence"/>
</dbReference>
<evidence type="ECO:0000256" key="2">
    <source>
        <dbReference type="ARBA" id="ARBA00022737"/>
    </source>
</evidence>
<dbReference type="InterPro" id="IPR011990">
    <property type="entry name" value="TPR-like_helical_dom_sf"/>
</dbReference>
<dbReference type="GO" id="GO:0003723">
    <property type="term" value="F:RNA binding"/>
    <property type="evidence" value="ECO:0007669"/>
    <property type="project" value="InterPro"/>
</dbReference>
<feature type="repeat" description="PPR" evidence="3">
    <location>
        <begin position="371"/>
        <end position="401"/>
    </location>
</feature>
<feature type="repeat" description="PPR" evidence="3">
    <location>
        <begin position="402"/>
        <end position="436"/>
    </location>
</feature>
<dbReference type="PANTHER" id="PTHR47926">
    <property type="entry name" value="PENTATRICOPEPTIDE REPEAT-CONTAINING PROTEIN"/>
    <property type="match status" value="1"/>
</dbReference>
<dbReference type="EMBL" id="NQVE01000034">
    <property type="protein sequence ID" value="RAL52424.1"/>
    <property type="molecule type" value="Genomic_DNA"/>
</dbReference>
<protein>
    <recommendedName>
        <fullName evidence="4">DYW domain-containing protein</fullName>
    </recommendedName>
</protein>
<comment type="similarity">
    <text evidence="1">Belongs to the PPR family. PCMP-H subfamily.</text>
</comment>
<dbReference type="NCBIfam" id="TIGR00756">
    <property type="entry name" value="PPR"/>
    <property type="match status" value="6"/>
</dbReference>
<dbReference type="Pfam" id="PF14432">
    <property type="entry name" value="DYW_deaminase"/>
    <property type="match status" value="1"/>
</dbReference>
<keyword evidence="2" id="KW-0677">Repeat</keyword>
<evidence type="ECO:0000256" key="1">
    <source>
        <dbReference type="ARBA" id="ARBA00006643"/>
    </source>
</evidence>
<dbReference type="InterPro" id="IPR046960">
    <property type="entry name" value="PPR_At4g14850-like_plant"/>
</dbReference>
<feature type="domain" description="DYW" evidence="4">
    <location>
        <begin position="718"/>
        <end position="810"/>
    </location>
</feature>
<feature type="repeat" description="PPR" evidence="3">
    <location>
        <begin position="235"/>
        <end position="265"/>
    </location>
</feature>
<evidence type="ECO:0000313" key="6">
    <source>
        <dbReference type="Proteomes" id="UP000249390"/>
    </source>
</evidence>
<dbReference type="SUPFAM" id="SSF48452">
    <property type="entry name" value="TPR-like"/>
    <property type="match status" value="1"/>
</dbReference>
<comment type="caution">
    <text evidence="5">The sequence shown here is derived from an EMBL/GenBank/DDBJ whole genome shotgun (WGS) entry which is preliminary data.</text>
</comment>
<dbReference type="Pfam" id="PF13041">
    <property type="entry name" value="PPR_2"/>
    <property type="match status" value="3"/>
</dbReference>
<feature type="repeat" description="PPR" evidence="3">
    <location>
        <begin position="503"/>
        <end position="537"/>
    </location>
</feature>
<dbReference type="Pfam" id="PF01535">
    <property type="entry name" value="PPR"/>
    <property type="match status" value="7"/>
</dbReference>
<gene>
    <name evidence="5" type="ORF">DM860_007281</name>
</gene>
<organism evidence="5 6">
    <name type="scientific">Cuscuta australis</name>
    <dbReference type="NCBI Taxonomy" id="267555"/>
    <lineage>
        <taxon>Eukaryota</taxon>
        <taxon>Viridiplantae</taxon>
        <taxon>Streptophyta</taxon>
        <taxon>Embryophyta</taxon>
        <taxon>Tracheophyta</taxon>
        <taxon>Spermatophyta</taxon>
        <taxon>Magnoliopsida</taxon>
        <taxon>eudicotyledons</taxon>
        <taxon>Gunneridae</taxon>
        <taxon>Pentapetalae</taxon>
        <taxon>asterids</taxon>
        <taxon>lamiids</taxon>
        <taxon>Solanales</taxon>
        <taxon>Convolvulaceae</taxon>
        <taxon>Cuscuteae</taxon>
        <taxon>Cuscuta</taxon>
        <taxon>Cuscuta subgen. Grammica</taxon>
        <taxon>Cuscuta sect. Cleistogrammica</taxon>
    </lineage>
</organism>
<dbReference type="FunFam" id="1.25.40.10:FF:000566">
    <property type="entry name" value="Pentatricopeptide repeat-containing protein"/>
    <property type="match status" value="1"/>
</dbReference>
<dbReference type="FunFam" id="1.25.40.10:FF:000442">
    <property type="entry name" value="Pentatricopeptide repeat-containing protein At3g49710"/>
    <property type="match status" value="1"/>
</dbReference>
<proteinExistence type="inferred from homology"/>
<evidence type="ECO:0000256" key="3">
    <source>
        <dbReference type="PROSITE-ProRule" id="PRU00708"/>
    </source>
</evidence>
<reference evidence="5 6" key="1">
    <citation type="submission" date="2018-06" db="EMBL/GenBank/DDBJ databases">
        <title>The Genome of Cuscuta australis (Dodder) Provides Insight into the Evolution of Plant Parasitism.</title>
        <authorList>
            <person name="Liu H."/>
        </authorList>
    </citation>
    <scope>NUCLEOTIDE SEQUENCE [LARGE SCALE GENOMIC DNA]</scope>
    <source>
        <strain evidence="6">cv. Yunnan</strain>
        <tissue evidence="5">Vines</tissue>
    </source>
</reference>